<evidence type="ECO:0000313" key="1">
    <source>
        <dbReference type="EMBL" id="SKB84236.1"/>
    </source>
</evidence>
<reference evidence="2" key="1">
    <citation type="submission" date="2017-02" db="EMBL/GenBank/DDBJ databases">
        <authorList>
            <person name="Varghese N."/>
            <person name="Submissions S."/>
        </authorList>
    </citation>
    <scope>NUCLEOTIDE SEQUENCE [LARGE SCALE GENOMIC DNA]</scope>
    <source>
        <strain evidence="2">UM2</strain>
    </source>
</reference>
<name>A0A1T5EK04_9SPHN</name>
<sequence>MGLSPPKCSHGLMPVRDGTKVIFVAENVLPRISSAKLWTERRNDRAPELAKLW</sequence>
<protein>
    <submittedName>
        <fullName evidence="1">Uncharacterized protein</fullName>
    </submittedName>
</protein>
<proteinExistence type="predicted"/>
<dbReference type="EMBL" id="FUYM01000007">
    <property type="protein sequence ID" value="SKB84236.1"/>
    <property type="molecule type" value="Genomic_DNA"/>
</dbReference>
<gene>
    <name evidence="1" type="ORF">SAMN06295920_10745</name>
</gene>
<evidence type="ECO:0000313" key="2">
    <source>
        <dbReference type="Proteomes" id="UP000189818"/>
    </source>
</evidence>
<accession>A0A1T5EK04</accession>
<keyword evidence="2" id="KW-1185">Reference proteome</keyword>
<dbReference type="Proteomes" id="UP000189818">
    <property type="component" value="Unassembled WGS sequence"/>
</dbReference>
<organism evidence="1 2">
    <name type="scientific">Rhizorhabdus histidinilytica</name>
    <dbReference type="NCBI Taxonomy" id="439228"/>
    <lineage>
        <taxon>Bacteria</taxon>
        <taxon>Pseudomonadati</taxon>
        <taxon>Pseudomonadota</taxon>
        <taxon>Alphaproteobacteria</taxon>
        <taxon>Sphingomonadales</taxon>
        <taxon>Sphingomonadaceae</taxon>
        <taxon>Rhizorhabdus</taxon>
    </lineage>
</organism>
<dbReference type="AlphaFoldDB" id="A0A1T5EK04"/>